<gene>
    <name evidence="2" type="ORF">NBR_LOCUS11969</name>
</gene>
<evidence type="ECO:0000313" key="3">
    <source>
        <dbReference type="Proteomes" id="UP000271162"/>
    </source>
</evidence>
<evidence type="ECO:0000313" key="4">
    <source>
        <dbReference type="WBParaSite" id="NBR_0001196801-mRNA-1"/>
    </source>
</evidence>
<evidence type="ECO:0000313" key="2">
    <source>
        <dbReference type="EMBL" id="VDL75558.1"/>
    </source>
</evidence>
<protein>
    <submittedName>
        <fullName evidence="4">Helitron_like_N domain-containing protein</fullName>
    </submittedName>
</protein>
<dbReference type="InterPro" id="IPR025476">
    <property type="entry name" value="Helitron_helicase-like"/>
</dbReference>
<evidence type="ECO:0000259" key="1">
    <source>
        <dbReference type="Pfam" id="PF14214"/>
    </source>
</evidence>
<dbReference type="WBParaSite" id="NBR_0001196801-mRNA-1">
    <property type="protein sequence ID" value="NBR_0001196801-mRNA-1"/>
    <property type="gene ID" value="NBR_0001196801"/>
</dbReference>
<keyword evidence="3" id="KW-1185">Reference proteome</keyword>
<dbReference type="AlphaFoldDB" id="A0A0N4Y758"/>
<sequence>MQQNDQDAMVIVARHGKPDMFLTMTCNPQWSEISENLRPGQSPENRPDLTTKDFNLKLGQLCQDLFKRHILGTALPQNLHQHSSTL</sequence>
<dbReference type="STRING" id="27835.A0A0N4Y758"/>
<reference evidence="4" key="1">
    <citation type="submission" date="2017-02" db="UniProtKB">
        <authorList>
            <consortium name="WormBaseParasite"/>
        </authorList>
    </citation>
    <scope>IDENTIFICATION</scope>
</reference>
<dbReference type="EMBL" id="UYSL01020642">
    <property type="protein sequence ID" value="VDL75558.1"/>
    <property type="molecule type" value="Genomic_DNA"/>
</dbReference>
<organism evidence="4">
    <name type="scientific">Nippostrongylus brasiliensis</name>
    <name type="common">Rat hookworm</name>
    <dbReference type="NCBI Taxonomy" id="27835"/>
    <lineage>
        <taxon>Eukaryota</taxon>
        <taxon>Metazoa</taxon>
        <taxon>Ecdysozoa</taxon>
        <taxon>Nematoda</taxon>
        <taxon>Chromadorea</taxon>
        <taxon>Rhabditida</taxon>
        <taxon>Rhabditina</taxon>
        <taxon>Rhabditomorpha</taxon>
        <taxon>Strongyloidea</taxon>
        <taxon>Heligmosomidae</taxon>
        <taxon>Nippostrongylus</taxon>
    </lineage>
</organism>
<feature type="domain" description="Helitron helicase-like" evidence="1">
    <location>
        <begin position="1"/>
        <end position="73"/>
    </location>
</feature>
<reference evidence="2 3" key="2">
    <citation type="submission" date="2018-11" db="EMBL/GenBank/DDBJ databases">
        <authorList>
            <consortium name="Pathogen Informatics"/>
        </authorList>
    </citation>
    <scope>NUCLEOTIDE SEQUENCE [LARGE SCALE GENOMIC DNA]</scope>
</reference>
<accession>A0A0N4Y758</accession>
<name>A0A0N4Y758_NIPBR</name>
<proteinExistence type="predicted"/>
<dbReference type="Pfam" id="PF14214">
    <property type="entry name" value="Helitron_like_N"/>
    <property type="match status" value="1"/>
</dbReference>
<dbReference type="OMA" id="MVIVARH"/>
<dbReference type="Proteomes" id="UP000271162">
    <property type="component" value="Unassembled WGS sequence"/>
</dbReference>